<proteinExistence type="predicted"/>
<keyword evidence="3" id="KW-1185">Reference proteome</keyword>
<dbReference type="InterPro" id="IPR027417">
    <property type="entry name" value="P-loop_NTPase"/>
</dbReference>
<gene>
    <name evidence="2" type="ORF">D6851_00970</name>
</gene>
<dbReference type="EMBL" id="RAPF01000001">
    <property type="protein sequence ID" value="RKF23103.1"/>
    <property type="molecule type" value="Genomic_DNA"/>
</dbReference>
<sequence length="257" mass="28315">MTLILCHSAKGGVGTTFLAAQLAIRFAQAGRQVTAIDGSGQDSLKLHFGILPTQFAPNWSKSHTMPLVMSNVSLIDAHLDIREEYFLNSLRRGDLAREKGAIIIVDINSADRNLFRDLYDLADLHICPISPDPAALVSLSQLGGDQRTTELEKTVYVFNMQDDRHKLSRHSYRFVKELFDTRLVGTVRRDQAVFEALAMFEPLTKIAPNSVALSDLDELAQSILNMSELSDMPNFPDSDTSPSDPQAVNPSGSRVAS</sequence>
<dbReference type="SUPFAM" id="SSF52540">
    <property type="entry name" value="P-loop containing nucleoside triphosphate hydrolases"/>
    <property type="match status" value="1"/>
</dbReference>
<name>A0A420ER54_9SPHN</name>
<feature type="compositionally biased region" description="Polar residues" evidence="1">
    <location>
        <begin position="237"/>
        <end position="257"/>
    </location>
</feature>
<accession>A0A420ER54</accession>
<feature type="region of interest" description="Disordered" evidence="1">
    <location>
        <begin position="230"/>
        <end position="257"/>
    </location>
</feature>
<dbReference type="AlphaFoldDB" id="A0A420ER54"/>
<dbReference type="PANTHER" id="PTHR13696">
    <property type="entry name" value="P-LOOP CONTAINING NUCLEOSIDE TRIPHOSPHATE HYDROLASE"/>
    <property type="match status" value="1"/>
</dbReference>
<organism evidence="2 3">
    <name type="scientific">Altericroceibacterium spongiae</name>
    <dbReference type="NCBI Taxonomy" id="2320269"/>
    <lineage>
        <taxon>Bacteria</taxon>
        <taxon>Pseudomonadati</taxon>
        <taxon>Pseudomonadota</taxon>
        <taxon>Alphaproteobacteria</taxon>
        <taxon>Sphingomonadales</taxon>
        <taxon>Erythrobacteraceae</taxon>
        <taxon>Altericroceibacterium</taxon>
    </lineage>
</organism>
<dbReference type="Gene3D" id="3.40.50.300">
    <property type="entry name" value="P-loop containing nucleotide triphosphate hydrolases"/>
    <property type="match status" value="1"/>
</dbReference>
<dbReference type="PANTHER" id="PTHR13696:SF99">
    <property type="entry name" value="COBYRINIC ACID AC-DIAMIDE SYNTHASE"/>
    <property type="match status" value="1"/>
</dbReference>
<evidence type="ECO:0000313" key="2">
    <source>
        <dbReference type="EMBL" id="RKF23103.1"/>
    </source>
</evidence>
<dbReference type="RefSeq" id="WP_120323007.1">
    <property type="nucleotide sequence ID" value="NZ_RAPF01000001.1"/>
</dbReference>
<evidence type="ECO:0000313" key="3">
    <source>
        <dbReference type="Proteomes" id="UP000284395"/>
    </source>
</evidence>
<dbReference type="OrthoDB" id="5288747at2"/>
<comment type="caution">
    <text evidence="2">The sequence shown here is derived from an EMBL/GenBank/DDBJ whole genome shotgun (WGS) entry which is preliminary data.</text>
</comment>
<dbReference type="Pfam" id="PF06564">
    <property type="entry name" value="CBP_BcsQ"/>
    <property type="match status" value="2"/>
</dbReference>
<evidence type="ECO:0000256" key="1">
    <source>
        <dbReference type="SAM" id="MobiDB-lite"/>
    </source>
</evidence>
<reference evidence="2 3" key="1">
    <citation type="submission" date="2018-09" db="EMBL/GenBank/DDBJ databases">
        <title>Altererythrobacter spongiae sp. nov., isolated from a marine sponge.</title>
        <authorList>
            <person name="Zhuang L."/>
            <person name="Luo L."/>
        </authorList>
    </citation>
    <scope>NUCLEOTIDE SEQUENCE [LARGE SCALE GENOMIC DNA]</scope>
    <source>
        <strain evidence="2 3">HN-Y73</strain>
    </source>
</reference>
<protein>
    <submittedName>
        <fullName evidence="2">ATPase</fullName>
    </submittedName>
</protein>
<dbReference type="Proteomes" id="UP000284395">
    <property type="component" value="Unassembled WGS sequence"/>
</dbReference>
<dbReference type="InterPro" id="IPR017746">
    <property type="entry name" value="Cellulose_synthase_operon_BcsQ"/>
</dbReference>
<dbReference type="InterPro" id="IPR050678">
    <property type="entry name" value="DNA_Partitioning_ATPase"/>
</dbReference>